<sequence>MVVLRRRLLRPDAAVGVNPATAGVAVPSPAAAATSGGSRVPIEHPCVMLRRGPVPTGRRAG</sequence>
<proteinExistence type="predicted"/>
<organism evidence="1">
    <name type="scientific">uncultured Propionibacteriaceae bacterium</name>
    <dbReference type="NCBI Taxonomy" id="257457"/>
    <lineage>
        <taxon>Bacteria</taxon>
        <taxon>Bacillati</taxon>
        <taxon>Actinomycetota</taxon>
        <taxon>Actinomycetes</taxon>
        <taxon>Propionibacteriales</taxon>
        <taxon>Propionibacteriaceae</taxon>
        <taxon>environmental samples</taxon>
    </lineage>
</organism>
<evidence type="ECO:0000313" key="1">
    <source>
        <dbReference type="EMBL" id="CAA9404017.1"/>
    </source>
</evidence>
<protein>
    <submittedName>
        <fullName evidence="1">Uncharacterized protein</fullName>
    </submittedName>
</protein>
<dbReference type="EMBL" id="CADCUO010000161">
    <property type="protein sequence ID" value="CAA9404017.1"/>
    <property type="molecule type" value="Genomic_DNA"/>
</dbReference>
<reference evidence="1" key="1">
    <citation type="submission" date="2020-02" db="EMBL/GenBank/DDBJ databases">
        <authorList>
            <person name="Meier V. D."/>
        </authorList>
    </citation>
    <scope>NUCLEOTIDE SEQUENCE</scope>
    <source>
        <strain evidence="1">AVDCRST_MAG75</strain>
    </source>
</reference>
<gene>
    <name evidence="1" type="ORF">AVDCRST_MAG75-2321</name>
</gene>
<accession>A0A6J4P3Q9</accession>
<dbReference type="AlphaFoldDB" id="A0A6J4P3Q9"/>
<dbReference type="InterPro" id="IPR006311">
    <property type="entry name" value="TAT_signal"/>
</dbReference>
<name>A0A6J4P3Q9_9ACTN</name>
<dbReference type="PROSITE" id="PS51318">
    <property type="entry name" value="TAT"/>
    <property type="match status" value="1"/>
</dbReference>